<dbReference type="GO" id="GO:0000149">
    <property type="term" value="F:SNARE binding"/>
    <property type="evidence" value="ECO:0007669"/>
    <property type="project" value="TreeGrafter"/>
</dbReference>
<evidence type="ECO:0000259" key="11">
    <source>
        <dbReference type="Pfam" id="PF04811"/>
    </source>
</evidence>
<dbReference type="RefSeq" id="XP_017986249.1">
    <property type="nucleotide sequence ID" value="XM_018130760.1"/>
</dbReference>
<dbReference type="SUPFAM" id="SSF82919">
    <property type="entry name" value="Zn-finger domain of Sec23/24"/>
    <property type="match status" value="1"/>
</dbReference>
<keyword evidence="15" id="KW-1185">Reference proteome</keyword>
<dbReference type="Gene3D" id="1.20.120.730">
    <property type="entry name" value="Sec23/Sec24 helical domain"/>
    <property type="match status" value="1"/>
</dbReference>
<dbReference type="GeneID" id="28721519"/>
<dbReference type="Pfam" id="PF04810">
    <property type="entry name" value="zf-Sec23_Sec24"/>
    <property type="match status" value="1"/>
</dbReference>
<dbReference type="InterPro" id="IPR006895">
    <property type="entry name" value="Znf_Sec23_Sec24"/>
</dbReference>
<dbReference type="GO" id="GO:0000139">
    <property type="term" value="C:Golgi membrane"/>
    <property type="evidence" value="ECO:0007669"/>
    <property type="project" value="UniProtKB-SubCell"/>
</dbReference>
<evidence type="ECO:0000259" key="10">
    <source>
        <dbReference type="Pfam" id="PF04810"/>
    </source>
</evidence>
<sequence>MNGLEGSVSKLSLENNSKKHKRPFRAFHSFNEPTNQYQNFGAIPHTASTTESSFLNPQSGATTHPLTANEPAPPSSHLVPEQRILDQQQMLTRTFVPAAESPPPLATTQFYSSNQNCCDPRFMSLSVYNIPESETLRAATKLPISVNVQPFAKTAFVDGDVPLVPLEGDGPLRCRRCRAYVNPKSTFTYDSKMVCNYCQIKTQVSQPQYFSMGANGQNLGSVDRQELNCGVVDFLVPSEYHVKPNQPTVPLHYVFLVDISSWANENKSSLTVLEGVRTSITYIAEHQPNCKVAIIAFDRWLRFFNLRPEANRAQELVVSELSEVFLPLFHGLFARPAESMHVIQDTLLKLETFIQDDKFSHKNEACFGSAIDVAMLALQTCTNGNGGKIIASLNMIPTLGEGNLSISKDDGTKKHLNCENEFYTKIAQSMLKSYVSIDLFCTGSAFMDLATIGHPSLVTSGRLQYYPNFNIDKDEFILVNDMLHSVSSNIGYQAQLKVRCSSGLSVQNYLSVACGNSDKDPIIPVVTTDQSFDVLFKYDEVLRSRTDVYFQAAILYTDLDGNRKVRTINTTAAVSTSVGEIFKFANQNVITSSIIRDILSKMKECNVTQLRKTIDTRLTEILAQYRAHVDGSSSTQLILPDALKFLPAYFLSFKKSYLLHSNNYSSRDNDRVVDYFKFWQHNQPQFSYKLYPQIFPLHELLTPEDYTFYDENNLLLQLYSTSALTVRNSHSALVNGGCYLIFQGDLVYLWFNENTNPHLLHDLLSIKTPADSINYAHLSLFGAQFPVLETDINSQARNIIQYWARLVNRSFLPVLLLRPNVDSYYSQVLAALMCEDKSVESLECYDNYLLLLHRTIKENVQQDRFTKLSSFNKEGNDSIAQRFIHF</sequence>
<dbReference type="AlphaFoldDB" id="A0A109UXG0"/>
<keyword evidence="7" id="KW-0333">Golgi apparatus</keyword>
<protein>
    <submittedName>
        <fullName evidence="14">HBR352Cp</fullName>
    </submittedName>
</protein>
<reference evidence="14 15" key="1">
    <citation type="submission" date="2016-01" db="EMBL/GenBank/DDBJ databases">
        <title>Genome sequence of the yeast Holleya sinecauda.</title>
        <authorList>
            <person name="Dietrich F.S."/>
        </authorList>
    </citation>
    <scope>NUCLEOTIDE SEQUENCE [LARGE SCALE GENOMIC DNA]</scope>
    <source>
        <strain evidence="14 15">ATCC 58844</strain>
    </source>
</reference>
<dbReference type="GO" id="GO:0070971">
    <property type="term" value="C:endoplasmic reticulum exit site"/>
    <property type="evidence" value="ECO:0007669"/>
    <property type="project" value="TreeGrafter"/>
</dbReference>
<feature type="domain" description="Zinc finger Sec23/Sec24-type" evidence="10">
    <location>
        <begin position="171"/>
        <end position="206"/>
    </location>
</feature>
<keyword evidence="6" id="KW-0653">Protein transport</keyword>
<keyword evidence="4" id="KW-0813">Transport</keyword>
<gene>
    <name evidence="14" type="ORF">AW171_hschr21071</name>
</gene>
<feature type="domain" description="Sec23/Sec24 trunk" evidence="11">
    <location>
        <begin position="249"/>
        <end position="484"/>
    </location>
</feature>
<comment type="subcellular location">
    <subcellularLocation>
        <location evidence="2">Cytoplasm</location>
    </subcellularLocation>
    <subcellularLocation>
        <location evidence="1">Golgi apparatus membrane</location>
    </subcellularLocation>
</comment>
<feature type="domain" description="Sec23/Sec24 helical" evidence="12">
    <location>
        <begin position="586"/>
        <end position="678"/>
    </location>
</feature>
<evidence type="ECO:0000259" key="9">
    <source>
        <dbReference type="Pfam" id="PF00626"/>
    </source>
</evidence>
<dbReference type="GO" id="GO:0006886">
    <property type="term" value="P:intracellular protein transport"/>
    <property type="evidence" value="ECO:0007669"/>
    <property type="project" value="InterPro"/>
</dbReference>
<dbReference type="PANTHER" id="PTHR13803:SF4">
    <property type="entry name" value="SECRETORY 24CD, ISOFORM C"/>
    <property type="match status" value="1"/>
</dbReference>
<dbReference type="Gene3D" id="3.40.50.410">
    <property type="entry name" value="von Willebrand factor, type A domain"/>
    <property type="match status" value="1"/>
</dbReference>
<dbReference type="Proteomes" id="UP000243052">
    <property type="component" value="Chromosome ii"/>
</dbReference>
<dbReference type="InterPro" id="IPR036175">
    <property type="entry name" value="Sec23/24_helical_dom_sf"/>
</dbReference>
<dbReference type="SUPFAM" id="SSF81811">
    <property type="entry name" value="Helical domain of Sec23/24"/>
    <property type="match status" value="1"/>
</dbReference>
<evidence type="ECO:0000256" key="8">
    <source>
        <dbReference type="SAM" id="MobiDB-lite"/>
    </source>
</evidence>
<feature type="region of interest" description="Disordered" evidence="8">
    <location>
        <begin position="1"/>
        <end position="20"/>
    </location>
</feature>
<evidence type="ECO:0000259" key="13">
    <source>
        <dbReference type="Pfam" id="PF08033"/>
    </source>
</evidence>
<evidence type="ECO:0000256" key="2">
    <source>
        <dbReference type="ARBA" id="ARBA00004496"/>
    </source>
</evidence>
<evidence type="ECO:0000256" key="7">
    <source>
        <dbReference type="ARBA" id="ARBA00023034"/>
    </source>
</evidence>
<dbReference type="InterPro" id="IPR036180">
    <property type="entry name" value="Gelsolin-like_dom_sf"/>
</dbReference>
<dbReference type="Pfam" id="PF04815">
    <property type="entry name" value="Sec23_helical"/>
    <property type="match status" value="1"/>
</dbReference>
<comment type="similarity">
    <text evidence="3">Belongs to the SEC23/SEC24 family. SEC24 subfamily.</text>
</comment>
<dbReference type="Pfam" id="PF08033">
    <property type="entry name" value="Sec23_BS"/>
    <property type="match status" value="1"/>
</dbReference>
<feature type="domain" description="Sec23/Sec24 beta-sandwich" evidence="13">
    <location>
        <begin position="491"/>
        <end position="574"/>
    </location>
</feature>
<dbReference type="InterPro" id="IPR006896">
    <property type="entry name" value="Sec23/24_trunk_dom"/>
</dbReference>
<evidence type="ECO:0000256" key="4">
    <source>
        <dbReference type="ARBA" id="ARBA00022448"/>
    </source>
</evidence>
<dbReference type="STRING" id="45286.A0A109UXG0"/>
<dbReference type="InterPro" id="IPR050550">
    <property type="entry name" value="SEC23_SEC24_subfamily"/>
</dbReference>
<dbReference type="GO" id="GO:0030127">
    <property type="term" value="C:COPII vesicle coat"/>
    <property type="evidence" value="ECO:0007669"/>
    <property type="project" value="InterPro"/>
</dbReference>
<evidence type="ECO:0000259" key="12">
    <source>
        <dbReference type="Pfam" id="PF04815"/>
    </source>
</evidence>
<feature type="region of interest" description="Disordered" evidence="8">
    <location>
        <begin position="48"/>
        <end position="78"/>
    </location>
</feature>
<dbReference type="InterPro" id="IPR029006">
    <property type="entry name" value="ADF-H/Gelsolin-like_dom_sf"/>
</dbReference>
<dbReference type="Gene3D" id="3.40.20.10">
    <property type="entry name" value="Severin"/>
    <property type="match status" value="1"/>
</dbReference>
<evidence type="ECO:0000313" key="15">
    <source>
        <dbReference type="Proteomes" id="UP000243052"/>
    </source>
</evidence>
<dbReference type="PANTHER" id="PTHR13803">
    <property type="entry name" value="SEC24-RELATED PROTEIN"/>
    <property type="match status" value="1"/>
</dbReference>
<dbReference type="GO" id="GO:0090110">
    <property type="term" value="P:COPII-coated vesicle cargo loading"/>
    <property type="evidence" value="ECO:0007669"/>
    <property type="project" value="TreeGrafter"/>
</dbReference>
<dbReference type="GO" id="GO:0008270">
    <property type="term" value="F:zinc ion binding"/>
    <property type="evidence" value="ECO:0007669"/>
    <property type="project" value="InterPro"/>
</dbReference>
<dbReference type="SUPFAM" id="SSF81995">
    <property type="entry name" value="beta-sandwich domain of Sec23/24"/>
    <property type="match status" value="1"/>
</dbReference>
<dbReference type="InterPro" id="IPR006900">
    <property type="entry name" value="Sec23/24_helical_dom"/>
</dbReference>
<organism evidence="14 15">
    <name type="scientific">Eremothecium sinecaudum</name>
    <dbReference type="NCBI Taxonomy" id="45286"/>
    <lineage>
        <taxon>Eukaryota</taxon>
        <taxon>Fungi</taxon>
        <taxon>Dikarya</taxon>
        <taxon>Ascomycota</taxon>
        <taxon>Saccharomycotina</taxon>
        <taxon>Saccharomycetes</taxon>
        <taxon>Saccharomycetales</taxon>
        <taxon>Saccharomycetaceae</taxon>
        <taxon>Eremothecium</taxon>
    </lineage>
</organism>
<dbReference type="SUPFAM" id="SSF53300">
    <property type="entry name" value="vWA-like"/>
    <property type="match status" value="1"/>
</dbReference>
<evidence type="ECO:0000256" key="1">
    <source>
        <dbReference type="ARBA" id="ARBA00004394"/>
    </source>
</evidence>
<name>A0A109UXG0_9SACH</name>
<evidence type="ECO:0000256" key="3">
    <source>
        <dbReference type="ARBA" id="ARBA00008334"/>
    </source>
</evidence>
<dbReference type="InterPro" id="IPR036174">
    <property type="entry name" value="Znf_Sec23_Sec24_sf"/>
</dbReference>
<feature type="domain" description="Gelsolin-like" evidence="9">
    <location>
        <begin position="724"/>
        <end position="765"/>
    </location>
</feature>
<dbReference type="InterPro" id="IPR012990">
    <property type="entry name" value="Beta-sandwich_Sec23_24"/>
</dbReference>
<dbReference type="SUPFAM" id="SSF82754">
    <property type="entry name" value="C-terminal, gelsolin-like domain of Sec23/24"/>
    <property type="match status" value="1"/>
</dbReference>
<accession>A0A109UXG0</accession>
<dbReference type="Pfam" id="PF00626">
    <property type="entry name" value="Gelsolin"/>
    <property type="match status" value="1"/>
</dbReference>
<dbReference type="InterPro" id="IPR036465">
    <property type="entry name" value="vWFA_dom_sf"/>
</dbReference>
<evidence type="ECO:0000256" key="6">
    <source>
        <dbReference type="ARBA" id="ARBA00022927"/>
    </source>
</evidence>
<keyword evidence="5" id="KW-0963">Cytoplasm</keyword>
<dbReference type="InterPro" id="IPR007123">
    <property type="entry name" value="Gelsolin-like_dom"/>
</dbReference>
<dbReference type="OrthoDB" id="49016at2759"/>
<dbReference type="Gene3D" id="2.30.30.380">
    <property type="entry name" value="Zn-finger domain of Sec23/24"/>
    <property type="match status" value="1"/>
</dbReference>
<evidence type="ECO:0000313" key="14">
    <source>
        <dbReference type="EMBL" id="AMD19253.1"/>
    </source>
</evidence>
<dbReference type="Gene3D" id="2.60.40.1670">
    <property type="entry name" value="beta-sandwich domain of Sec23/24"/>
    <property type="match status" value="1"/>
</dbReference>
<proteinExistence type="inferred from homology"/>
<feature type="compositionally biased region" description="Polar residues" evidence="8">
    <location>
        <begin position="48"/>
        <end position="66"/>
    </location>
</feature>
<dbReference type="Pfam" id="PF04811">
    <property type="entry name" value="Sec23_trunk"/>
    <property type="match status" value="1"/>
</dbReference>
<evidence type="ECO:0000256" key="5">
    <source>
        <dbReference type="ARBA" id="ARBA00022490"/>
    </source>
</evidence>
<dbReference type="EMBL" id="CP014242">
    <property type="protein sequence ID" value="AMD19253.1"/>
    <property type="molecule type" value="Genomic_DNA"/>
</dbReference>